<dbReference type="EMBL" id="AP019400">
    <property type="protein sequence ID" value="BBI33485.1"/>
    <property type="molecule type" value="Genomic_DNA"/>
</dbReference>
<dbReference type="Gene3D" id="1.10.357.10">
    <property type="entry name" value="Tetracycline Repressor, domain 2"/>
    <property type="match status" value="1"/>
</dbReference>
<organism evidence="2 3">
    <name type="scientific">Cohnella abietis</name>
    <dbReference type="NCBI Taxonomy" id="2507935"/>
    <lineage>
        <taxon>Bacteria</taxon>
        <taxon>Bacillati</taxon>
        <taxon>Bacillota</taxon>
        <taxon>Bacilli</taxon>
        <taxon>Bacillales</taxon>
        <taxon>Paenibacillaceae</taxon>
        <taxon>Cohnella</taxon>
    </lineage>
</organism>
<dbReference type="KEGG" id="cohn:KCTCHS21_28840"/>
<dbReference type="SUPFAM" id="SSF48498">
    <property type="entry name" value="Tetracyclin repressor-like, C-terminal domain"/>
    <property type="match status" value="1"/>
</dbReference>
<dbReference type="InterPro" id="IPR032551">
    <property type="entry name" value="BscR_C"/>
</dbReference>
<evidence type="ECO:0000259" key="1">
    <source>
        <dbReference type="Pfam" id="PF16295"/>
    </source>
</evidence>
<evidence type="ECO:0000313" key="2">
    <source>
        <dbReference type="EMBL" id="BBI33485.1"/>
    </source>
</evidence>
<dbReference type="Proteomes" id="UP000289856">
    <property type="component" value="Chromosome"/>
</dbReference>
<protein>
    <recommendedName>
        <fullName evidence="1">HTH-type transcriptional repressor C-terminal domain-containing protein</fullName>
    </recommendedName>
</protein>
<dbReference type="OrthoDB" id="6430772at2"/>
<dbReference type="Pfam" id="PF16295">
    <property type="entry name" value="TetR_C_10"/>
    <property type="match status" value="1"/>
</dbReference>
<reference evidence="2 3" key="1">
    <citation type="submission" date="2019-01" db="EMBL/GenBank/DDBJ databases">
        <title>Complete genome sequence of Cohnella hallensis HS21 isolated from Korean fir (Abies koreana) rhizospheric soil.</title>
        <authorList>
            <person name="Jiang L."/>
            <person name="Kang S.W."/>
            <person name="Kim S."/>
            <person name="Jung J."/>
            <person name="Kim C.Y."/>
            <person name="Kim D.H."/>
            <person name="Kim S.W."/>
            <person name="Lee J."/>
        </authorList>
    </citation>
    <scope>NUCLEOTIDE SEQUENCE [LARGE SCALE GENOMIC DNA]</scope>
    <source>
        <strain evidence="2 3">HS21</strain>
    </source>
</reference>
<dbReference type="RefSeq" id="WP_130609274.1">
    <property type="nucleotide sequence ID" value="NZ_AP019400.1"/>
</dbReference>
<proteinExistence type="predicted"/>
<evidence type="ECO:0000313" key="3">
    <source>
        <dbReference type="Proteomes" id="UP000289856"/>
    </source>
</evidence>
<name>A0A3T1D623_9BACL</name>
<feature type="domain" description="HTH-type transcriptional repressor C-terminal" evidence="1">
    <location>
        <begin position="37"/>
        <end position="97"/>
    </location>
</feature>
<accession>A0A3T1D623</accession>
<gene>
    <name evidence="2" type="ORF">KCTCHS21_28840</name>
</gene>
<dbReference type="InterPro" id="IPR036271">
    <property type="entry name" value="Tet_transcr_reg_TetR-rel_C_sf"/>
</dbReference>
<keyword evidence="3" id="KW-1185">Reference proteome</keyword>
<dbReference type="AlphaFoldDB" id="A0A3T1D623"/>
<sequence length="97" mass="11048">MDSIPPTEGIELRKLMKGTPNPNSYFILVDPSVIEIISIIEEGQKQGIVREMNKVLLCQLLYGMITTVIKGYLAEEYPLDEYEIQQTIDACWKSIKV</sequence>